<reference evidence="5 6" key="1">
    <citation type="journal article" date="2013" name="Int. J. Syst. Evol. Microbiol.">
        <title>Marinoscillum luteum sp. nov., isolated from marine sediment.</title>
        <authorList>
            <person name="Cha I.T."/>
            <person name="Park S.J."/>
            <person name="Kim S.J."/>
            <person name="Kim J.G."/>
            <person name="Jung M.Y."/>
            <person name="Shin K.S."/>
            <person name="Kwon K.K."/>
            <person name="Yang S.H."/>
            <person name="Seo Y.S."/>
            <person name="Rhee S.K."/>
        </authorList>
    </citation>
    <scope>NUCLEOTIDE SEQUENCE [LARGE SCALE GENOMIC DNA]</scope>
    <source>
        <strain evidence="5 6">KCTC 23939</strain>
    </source>
</reference>
<evidence type="ECO:0000313" key="5">
    <source>
        <dbReference type="EMBL" id="MFH6983651.1"/>
    </source>
</evidence>
<dbReference type="Gene3D" id="3.40.50.10070">
    <property type="entry name" value="TolB, N-terminal domain"/>
    <property type="match status" value="1"/>
</dbReference>
<dbReference type="Proteomes" id="UP001610063">
    <property type="component" value="Unassembled WGS sequence"/>
</dbReference>
<proteinExistence type="predicted"/>
<dbReference type="InterPro" id="IPR009057">
    <property type="entry name" value="Homeodomain-like_sf"/>
</dbReference>
<dbReference type="Gene3D" id="1.10.10.60">
    <property type="entry name" value="Homeodomain-like"/>
    <property type="match status" value="2"/>
</dbReference>
<comment type="caution">
    <text evidence="5">The sequence shown here is derived from an EMBL/GenBank/DDBJ whole genome shotgun (WGS) entry which is preliminary data.</text>
</comment>
<dbReference type="Gene3D" id="1.25.40.10">
    <property type="entry name" value="Tetratricopeptide repeat domain"/>
    <property type="match status" value="1"/>
</dbReference>
<accession>A0ABW7N7W4</accession>
<dbReference type="SMART" id="SM00342">
    <property type="entry name" value="HTH_ARAC"/>
    <property type="match status" value="1"/>
</dbReference>
<dbReference type="SUPFAM" id="SSF48452">
    <property type="entry name" value="TPR-like"/>
    <property type="match status" value="1"/>
</dbReference>
<keyword evidence="6" id="KW-1185">Reference proteome</keyword>
<dbReference type="Pfam" id="PF12833">
    <property type="entry name" value="HTH_18"/>
    <property type="match status" value="1"/>
</dbReference>
<dbReference type="EMBL" id="JBIPKE010000015">
    <property type="protein sequence ID" value="MFH6983651.1"/>
    <property type="molecule type" value="Genomic_DNA"/>
</dbReference>
<dbReference type="SUPFAM" id="SSF46689">
    <property type="entry name" value="Homeodomain-like"/>
    <property type="match status" value="1"/>
</dbReference>
<evidence type="ECO:0000256" key="1">
    <source>
        <dbReference type="ARBA" id="ARBA00023015"/>
    </source>
</evidence>
<dbReference type="InterPro" id="IPR011990">
    <property type="entry name" value="TPR-like_helical_dom_sf"/>
</dbReference>
<evidence type="ECO:0000313" key="6">
    <source>
        <dbReference type="Proteomes" id="UP001610063"/>
    </source>
</evidence>
<keyword evidence="3" id="KW-0804">Transcription</keyword>
<sequence>MKLNDQKSIAVLPFRDLSVDGSNEFICDGISEEIINALAKIDGLKVISRTSSFFFKNHKASLDEIATKLGVAILLEGSAQIHDGKIRVRAKLIDVEEDTHFWSETWDRKLENLFETQDEISLLIADKIREQYGHLNISSQLVNSPTKSVSSYEHLLKGRHHFYKWNPEDTHLAIEHFEKSIALDEELVEGYLGIADSYSFMAVAGFAPREEAWQKSIAAITSAKNLDPDHAGLNYMLGMQYLFTEADFARAMQYGMRSLAAKPTYSEAHQFVSFLHSIKGDFKKAWEHIHYAKSIDPLNPETKFYEANYYYRVGENDKAKEILNELLEANDKNLPAILVNIYILIQERQLELACQTIDKIPEQALTPDERLGLFALIDAKDGKSTTHLQKLEKHAQEPEAHHAHAYLFLTYANLGRYDDAFSVLEKLFESTSSILLLAFSDPLGVPIHSESKYLEFHARVYPKIGEKTKVKKARQSDHTITKEQVEKIQTYVESERPYLNPSLTLRTLAEQVEIHPNQLSWLLNESIGKNFNEFINHKRIEHFKQLVLDPDNSHISLIGLAYESGFNSKTVFNTAFKKEVGMTPKEFQKSQA</sequence>
<organism evidence="5 6">
    <name type="scientific">Marinoscillum luteum</name>
    <dbReference type="NCBI Taxonomy" id="861051"/>
    <lineage>
        <taxon>Bacteria</taxon>
        <taxon>Pseudomonadati</taxon>
        <taxon>Bacteroidota</taxon>
        <taxon>Cytophagia</taxon>
        <taxon>Cytophagales</taxon>
        <taxon>Reichenbachiellaceae</taxon>
        <taxon>Marinoscillum</taxon>
    </lineage>
</organism>
<keyword evidence="2" id="KW-0238">DNA-binding</keyword>
<keyword evidence="1" id="KW-0805">Transcription regulation</keyword>
<feature type="domain" description="HTH araC/xylS-type" evidence="4">
    <location>
        <begin position="486"/>
        <end position="590"/>
    </location>
</feature>
<evidence type="ECO:0000256" key="2">
    <source>
        <dbReference type="ARBA" id="ARBA00023125"/>
    </source>
</evidence>
<dbReference type="PANTHER" id="PTHR43280:SF29">
    <property type="entry name" value="ARAC-FAMILY TRANSCRIPTIONAL REGULATOR"/>
    <property type="match status" value="1"/>
</dbReference>
<evidence type="ECO:0000256" key="3">
    <source>
        <dbReference type="ARBA" id="ARBA00023163"/>
    </source>
</evidence>
<dbReference type="InterPro" id="IPR018060">
    <property type="entry name" value="HTH_AraC"/>
</dbReference>
<gene>
    <name evidence="5" type="ORF">ACHKAR_09385</name>
</gene>
<protein>
    <submittedName>
        <fullName evidence="5">Helix-turn-helix domain-containing protein</fullName>
    </submittedName>
</protein>
<dbReference type="PROSITE" id="PS01124">
    <property type="entry name" value="HTH_ARAC_FAMILY_2"/>
    <property type="match status" value="1"/>
</dbReference>
<evidence type="ECO:0000259" key="4">
    <source>
        <dbReference type="PROSITE" id="PS01124"/>
    </source>
</evidence>
<name>A0ABW7N7W4_9BACT</name>
<dbReference type="PANTHER" id="PTHR43280">
    <property type="entry name" value="ARAC-FAMILY TRANSCRIPTIONAL REGULATOR"/>
    <property type="match status" value="1"/>
</dbReference>